<dbReference type="Proteomes" id="UP001589536">
    <property type="component" value="Unassembled WGS sequence"/>
</dbReference>
<accession>A0ABV5URJ7</accession>
<reference evidence="1 2" key="1">
    <citation type="submission" date="2024-09" db="EMBL/GenBank/DDBJ databases">
        <authorList>
            <person name="Sun Q."/>
            <person name="Mori K."/>
        </authorList>
    </citation>
    <scope>NUCLEOTIDE SEQUENCE [LARGE SCALE GENOMIC DNA]</scope>
    <source>
        <strain evidence="1 2">JCM 13519</strain>
    </source>
</reference>
<protein>
    <recommendedName>
        <fullName evidence="3">Immunity protein 35 domain-containing protein</fullName>
    </recommendedName>
</protein>
<evidence type="ECO:0000313" key="1">
    <source>
        <dbReference type="EMBL" id="MFB9714289.1"/>
    </source>
</evidence>
<dbReference type="EMBL" id="JBHMBH010000019">
    <property type="protein sequence ID" value="MFB9714289.1"/>
    <property type="molecule type" value="Genomic_DNA"/>
</dbReference>
<proteinExistence type="predicted"/>
<organism evidence="1 2">
    <name type="scientific">Arthrobacter methylotrophus</name>
    <dbReference type="NCBI Taxonomy" id="121291"/>
    <lineage>
        <taxon>Bacteria</taxon>
        <taxon>Bacillati</taxon>
        <taxon>Actinomycetota</taxon>
        <taxon>Actinomycetes</taxon>
        <taxon>Micrococcales</taxon>
        <taxon>Micrococcaceae</taxon>
        <taxon>Arthrobacter</taxon>
    </lineage>
</organism>
<keyword evidence="2" id="KW-1185">Reference proteome</keyword>
<name>A0ABV5URJ7_9MICC</name>
<comment type="caution">
    <text evidence="1">The sequence shown here is derived from an EMBL/GenBank/DDBJ whole genome shotgun (WGS) entry which is preliminary data.</text>
</comment>
<evidence type="ECO:0000313" key="2">
    <source>
        <dbReference type="Proteomes" id="UP001589536"/>
    </source>
</evidence>
<evidence type="ECO:0008006" key="3">
    <source>
        <dbReference type="Google" id="ProtNLM"/>
    </source>
</evidence>
<dbReference type="RefSeq" id="WP_345044274.1">
    <property type="nucleotide sequence ID" value="NZ_BAABED010000001.1"/>
</dbReference>
<sequence>MEPIIWISFDGTVPVPALARLYAVSRESLIELFERGRPLTQLKFGKDGVWIRPEDDTDWDEAERIARIEVEGVDFYTFTDSIFEFNDDTEQMLELGYRAYFVPGAGIVVDNPDTPVATAAQRFIDDLSGVFGKYVPERLNSWAEYATAVPNLERAFALAGVERHEREKQELVATLVDDFLATRAAGLPTEGTVRADEMAVNTVLEATDVRWWSHTPGRELFVVTKVEPAENGMLAVTTETKYGHERTRLVRPDRRFLIAQP</sequence>
<gene>
    <name evidence="1" type="ORF">ACFFPI_09160</name>
</gene>